<protein>
    <submittedName>
        <fullName evidence="2">Uncharacterized protein</fullName>
    </submittedName>
</protein>
<comment type="caution">
    <text evidence="2">The sequence shown here is derived from an EMBL/GenBank/DDBJ whole genome shotgun (WGS) entry which is preliminary data.</text>
</comment>
<feature type="region of interest" description="Disordered" evidence="1">
    <location>
        <begin position="1"/>
        <end position="64"/>
    </location>
</feature>
<feature type="compositionally biased region" description="Polar residues" evidence="1">
    <location>
        <begin position="23"/>
        <end position="39"/>
    </location>
</feature>
<evidence type="ECO:0000313" key="2">
    <source>
        <dbReference type="EMBL" id="KAJ5185822.1"/>
    </source>
</evidence>
<name>A0A9W9IX87_9EURO</name>
<accession>A0A9W9IX87</accession>
<sequence>MSQLSYSTGDNHPHETFDEQFDQLASNKNDTTIFSNRTDINPPLRYHEIDTTTPDNQQFSPDNH</sequence>
<proteinExistence type="predicted"/>
<dbReference type="Proteomes" id="UP001150879">
    <property type="component" value="Unassembled WGS sequence"/>
</dbReference>
<organism evidence="2 3">
    <name type="scientific">Penicillium cf. griseofulvum</name>
    <dbReference type="NCBI Taxonomy" id="2972120"/>
    <lineage>
        <taxon>Eukaryota</taxon>
        <taxon>Fungi</taxon>
        <taxon>Dikarya</taxon>
        <taxon>Ascomycota</taxon>
        <taxon>Pezizomycotina</taxon>
        <taxon>Eurotiomycetes</taxon>
        <taxon>Eurotiomycetidae</taxon>
        <taxon>Eurotiales</taxon>
        <taxon>Aspergillaceae</taxon>
        <taxon>Penicillium</taxon>
    </lineage>
</organism>
<keyword evidence="3" id="KW-1185">Reference proteome</keyword>
<reference evidence="2" key="1">
    <citation type="submission" date="2022-11" db="EMBL/GenBank/DDBJ databases">
        <authorList>
            <person name="Petersen C."/>
        </authorList>
    </citation>
    <scope>NUCLEOTIDE SEQUENCE</scope>
    <source>
        <strain evidence="2">IBT 16849</strain>
    </source>
</reference>
<feature type="compositionally biased region" description="Polar residues" evidence="1">
    <location>
        <begin position="1"/>
        <end position="10"/>
    </location>
</feature>
<feature type="compositionally biased region" description="Polar residues" evidence="1">
    <location>
        <begin position="51"/>
        <end position="64"/>
    </location>
</feature>
<gene>
    <name evidence="2" type="ORF">N7472_010662</name>
</gene>
<reference evidence="2" key="2">
    <citation type="journal article" date="2023" name="IMA Fungus">
        <title>Comparative genomic study of the Penicillium genus elucidates a diverse pangenome and 15 lateral gene transfer events.</title>
        <authorList>
            <person name="Petersen C."/>
            <person name="Sorensen T."/>
            <person name="Nielsen M.R."/>
            <person name="Sondergaard T.E."/>
            <person name="Sorensen J.L."/>
            <person name="Fitzpatrick D.A."/>
            <person name="Frisvad J.C."/>
            <person name="Nielsen K.L."/>
        </authorList>
    </citation>
    <scope>NUCLEOTIDE SEQUENCE</scope>
    <source>
        <strain evidence="2">IBT 16849</strain>
    </source>
</reference>
<dbReference type="AlphaFoldDB" id="A0A9W9IX87"/>
<evidence type="ECO:0000256" key="1">
    <source>
        <dbReference type="SAM" id="MobiDB-lite"/>
    </source>
</evidence>
<evidence type="ECO:0000313" key="3">
    <source>
        <dbReference type="Proteomes" id="UP001150879"/>
    </source>
</evidence>
<dbReference type="EMBL" id="JAPQKP010000006">
    <property type="protein sequence ID" value="KAJ5185822.1"/>
    <property type="molecule type" value="Genomic_DNA"/>
</dbReference>